<dbReference type="PANTHER" id="PTHR37166">
    <property type="entry name" value="PROTEIN FLAG"/>
    <property type="match status" value="1"/>
</dbReference>
<dbReference type="InterPro" id="IPR005186">
    <property type="entry name" value="FlaG"/>
</dbReference>
<dbReference type="InterPro" id="IPR035924">
    <property type="entry name" value="FlaG-like_sf"/>
</dbReference>
<sequence>MEIPNIQNGQPFASSTAIGTSTGTAPNTASSVRDSLSSPKEVNSDANRIDELAKSSSSQSNSVEVEDENLSQGLSGEVDNQGGERNVADLEEAVAKVESFLTVQNRDLTFSIDENTNRSVVTVKDSQSGDVIRQIPSEELLKLAERIQELQQDVGNSVGVFINNQV</sequence>
<reference evidence="3" key="1">
    <citation type="journal article" date="2012" name="Sci. Rep.">
        <title>Genomes of surface isolates of Alteromonas macleodii: the life of a widespread marine opportunistic copiotroph.</title>
        <authorList>
            <person name="Lopez-Perez M."/>
            <person name="Gonzaga A."/>
            <person name="Martin-Cuadrado A.B."/>
            <person name="Onyshchenko O."/>
            <person name="Ghavidel A."/>
            <person name="Ghai R."/>
            <person name="Rodriguez-Valera F."/>
        </authorList>
    </citation>
    <scope>NUCLEOTIDE SEQUENCE [LARGE SCALE GENOMIC DNA]</scope>
    <source>
        <strain evidence="3">English Channel 673</strain>
    </source>
</reference>
<proteinExistence type="predicted"/>
<name>A0AB32ZVX2_ALTME</name>
<dbReference type="Proteomes" id="UP000006296">
    <property type="component" value="Chromosome"/>
</dbReference>
<evidence type="ECO:0000313" key="3">
    <source>
        <dbReference type="Proteomes" id="UP000006296"/>
    </source>
</evidence>
<dbReference type="EMBL" id="CP003844">
    <property type="protein sequence ID" value="AFT73664.1"/>
    <property type="molecule type" value="Genomic_DNA"/>
</dbReference>
<keyword evidence="2" id="KW-0282">Flagellum</keyword>
<dbReference type="Pfam" id="PF03646">
    <property type="entry name" value="FlaG"/>
    <property type="match status" value="1"/>
</dbReference>
<dbReference type="RefSeq" id="WP_014975885.1">
    <property type="nucleotide sequence ID" value="NC_018678.1"/>
</dbReference>
<dbReference type="AlphaFoldDB" id="A0AB32ZVX2"/>
<dbReference type="Gene3D" id="3.30.160.170">
    <property type="entry name" value="FlaG-like"/>
    <property type="match status" value="1"/>
</dbReference>
<keyword evidence="2" id="KW-0966">Cell projection</keyword>
<dbReference type="PANTHER" id="PTHR37166:SF1">
    <property type="entry name" value="PROTEIN FLAG"/>
    <property type="match status" value="1"/>
</dbReference>
<dbReference type="KEGG" id="amg:AMEC673_04835"/>
<dbReference type="GeneID" id="56266169"/>
<protein>
    <submittedName>
        <fullName evidence="2">Flagellar protein FlaG protein</fullName>
    </submittedName>
</protein>
<feature type="compositionally biased region" description="Polar residues" evidence="1">
    <location>
        <begin position="26"/>
        <end position="46"/>
    </location>
</feature>
<keyword evidence="2" id="KW-0969">Cilium</keyword>
<feature type="compositionally biased region" description="Low complexity" evidence="1">
    <location>
        <begin position="13"/>
        <end position="25"/>
    </location>
</feature>
<evidence type="ECO:0000256" key="1">
    <source>
        <dbReference type="SAM" id="MobiDB-lite"/>
    </source>
</evidence>
<organism evidence="2 3">
    <name type="scientific">Alteromonas macleodii (strain English Channel 673)</name>
    <dbReference type="NCBI Taxonomy" id="1004788"/>
    <lineage>
        <taxon>Bacteria</taxon>
        <taxon>Pseudomonadati</taxon>
        <taxon>Pseudomonadota</taxon>
        <taxon>Gammaproteobacteria</taxon>
        <taxon>Alteromonadales</taxon>
        <taxon>Alteromonadaceae</taxon>
        <taxon>Alteromonas/Salinimonas group</taxon>
        <taxon>Alteromonas</taxon>
    </lineage>
</organism>
<dbReference type="SUPFAM" id="SSF160214">
    <property type="entry name" value="FlaG-like"/>
    <property type="match status" value="1"/>
</dbReference>
<accession>A0AB32ZVX2</accession>
<gene>
    <name evidence="2" type="ordered locus">AMEC673_04835</name>
</gene>
<feature type="region of interest" description="Disordered" evidence="1">
    <location>
        <begin position="1"/>
        <end position="83"/>
    </location>
</feature>
<feature type="compositionally biased region" description="Polar residues" evidence="1">
    <location>
        <begin position="1"/>
        <end position="12"/>
    </location>
</feature>
<evidence type="ECO:0000313" key="2">
    <source>
        <dbReference type="EMBL" id="AFT73664.1"/>
    </source>
</evidence>